<keyword evidence="3 4" id="KW-0949">S-adenosyl-L-methionine</keyword>
<comment type="function">
    <text evidence="4">Catalyzes the methylation of 5-hydroxyuridine (ho5U) to form 5-methoxyuridine (mo5U) at position 34 in tRNAs.</text>
</comment>
<keyword evidence="4" id="KW-0819">tRNA processing</keyword>
<gene>
    <name evidence="4" type="primary">trmR</name>
    <name evidence="5" type="ORF">FHP05_03270</name>
</gene>
<evidence type="ECO:0000256" key="4">
    <source>
        <dbReference type="HAMAP-Rule" id="MF_02217"/>
    </source>
</evidence>
<evidence type="ECO:0000256" key="3">
    <source>
        <dbReference type="ARBA" id="ARBA00022691"/>
    </source>
</evidence>
<dbReference type="EC" id="2.1.1.-" evidence="4"/>
<evidence type="ECO:0000313" key="6">
    <source>
        <dbReference type="Proteomes" id="UP000321574"/>
    </source>
</evidence>
<dbReference type="InterPro" id="IPR043675">
    <property type="entry name" value="TrmR_methyltr"/>
</dbReference>
<dbReference type="GO" id="GO:0016300">
    <property type="term" value="F:tRNA (uridine) methyltransferase activity"/>
    <property type="evidence" value="ECO:0007669"/>
    <property type="project" value="UniProtKB-UniRule"/>
</dbReference>
<dbReference type="GO" id="GO:0008757">
    <property type="term" value="F:S-adenosylmethionine-dependent methyltransferase activity"/>
    <property type="evidence" value="ECO:0007669"/>
    <property type="project" value="TreeGrafter"/>
</dbReference>
<feature type="binding site" evidence="4">
    <location>
        <position position="79"/>
    </location>
    <ligand>
        <name>S-adenosyl-L-methionine</name>
        <dbReference type="ChEBI" id="CHEBI:59789"/>
    </ligand>
</feature>
<dbReference type="SUPFAM" id="SSF53335">
    <property type="entry name" value="S-adenosyl-L-methionine-dependent methyltransferases"/>
    <property type="match status" value="1"/>
</dbReference>
<dbReference type="InterPro" id="IPR050362">
    <property type="entry name" value="Cation-dep_OMT"/>
</dbReference>
<keyword evidence="1 4" id="KW-0489">Methyltransferase</keyword>
<dbReference type="RefSeq" id="WP_147665789.1">
    <property type="nucleotide sequence ID" value="NZ_VDUW01000001.1"/>
</dbReference>
<dbReference type="Proteomes" id="UP000321574">
    <property type="component" value="Unassembled WGS sequence"/>
</dbReference>
<reference evidence="5 6" key="1">
    <citation type="submission" date="2019-06" db="EMBL/GenBank/DDBJ databases">
        <title>Cerasibacillus sp. nov., isolated from maize field.</title>
        <authorList>
            <person name="Lin S.-Y."/>
            <person name="Tsai C.-F."/>
            <person name="Young C.-C."/>
        </authorList>
    </citation>
    <scope>NUCLEOTIDE SEQUENCE [LARGE SCALE GENOMIC DNA]</scope>
    <source>
        <strain evidence="5 6">CC-CFT480</strain>
    </source>
</reference>
<evidence type="ECO:0000313" key="5">
    <source>
        <dbReference type="EMBL" id="TXL68053.1"/>
    </source>
</evidence>
<feature type="binding site" evidence="4">
    <location>
        <position position="156"/>
    </location>
    <ligand>
        <name>Mg(2+)</name>
        <dbReference type="ChEBI" id="CHEBI:18420"/>
    </ligand>
</feature>
<keyword evidence="4" id="KW-0479">Metal-binding</keyword>
<evidence type="ECO:0000256" key="2">
    <source>
        <dbReference type="ARBA" id="ARBA00022679"/>
    </source>
</evidence>
<comment type="caution">
    <text evidence="5">The sequence shown here is derived from an EMBL/GenBank/DDBJ whole genome shotgun (WGS) entry which is preliminary data.</text>
</comment>
<dbReference type="PANTHER" id="PTHR10509:SF14">
    <property type="entry name" value="CAFFEOYL-COA O-METHYLTRANSFERASE 3-RELATED"/>
    <property type="match status" value="1"/>
</dbReference>
<accession>A0A5C8P4J3</accession>
<dbReference type="Pfam" id="PF01596">
    <property type="entry name" value="Methyltransf_3"/>
    <property type="match status" value="1"/>
</dbReference>
<protein>
    <recommendedName>
        <fullName evidence="4">tRNA 5-hydroxyuridine methyltransferase</fullName>
        <ecNumber evidence="4">2.1.1.-</ecNumber>
    </recommendedName>
    <alternativeName>
        <fullName evidence="4">ho5U methyltransferase</fullName>
    </alternativeName>
</protein>
<evidence type="ECO:0000256" key="1">
    <source>
        <dbReference type="ARBA" id="ARBA00022603"/>
    </source>
</evidence>
<comment type="catalytic activity">
    <reaction evidence="4">
        <text>5-hydroxyuridine(34) in tRNA + S-adenosyl-L-methionine = 5-methoxyuridine(34) in tRNA + S-adenosyl-L-homocysteine + H(+)</text>
        <dbReference type="Rhea" id="RHEA:60524"/>
        <dbReference type="Rhea" id="RHEA-COMP:13381"/>
        <dbReference type="Rhea" id="RHEA-COMP:15591"/>
        <dbReference type="ChEBI" id="CHEBI:15378"/>
        <dbReference type="ChEBI" id="CHEBI:57856"/>
        <dbReference type="ChEBI" id="CHEBI:59789"/>
        <dbReference type="ChEBI" id="CHEBI:136877"/>
        <dbReference type="ChEBI" id="CHEBI:143860"/>
    </reaction>
</comment>
<dbReference type="AlphaFoldDB" id="A0A5C8P4J3"/>
<keyword evidence="6" id="KW-1185">Reference proteome</keyword>
<dbReference type="GO" id="GO:0008171">
    <property type="term" value="F:O-methyltransferase activity"/>
    <property type="evidence" value="ECO:0007669"/>
    <property type="project" value="InterPro"/>
</dbReference>
<proteinExistence type="inferred from homology"/>
<dbReference type="InterPro" id="IPR002935">
    <property type="entry name" value="SAM_O-MeTrfase"/>
</dbReference>
<comment type="similarity">
    <text evidence="4">Belongs to the class I-like SAM-binding methyltransferase superfamily. Cation-dependent O-methyltransferase family.</text>
</comment>
<keyword evidence="2 4" id="KW-0808">Transferase</keyword>
<dbReference type="PROSITE" id="PS51682">
    <property type="entry name" value="SAM_OMT_I"/>
    <property type="match status" value="1"/>
</dbReference>
<dbReference type="GO" id="GO:0030488">
    <property type="term" value="P:tRNA methylation"/>
    <property type="evidence" value="ECO:0007669"/>
    <property type="project" value="UniProtKB-UniRule"/>
</dbReference>
<dbReference type="GO" id="GO:0000287">
    <property type="term" value="F:magnesium ion binding"/>
    <property type="evidence" value="ECO:0007669"/>
    <property type="project" value="UniProtKB-UniRule"/>
</dbReference>
<feature type="binding site" evidence="4">
    <location>
        <position position="129"/>
    </location>
    <ligand>
        <name>Mg(2+)</name>
        <dbReference type="ChEBI" id="CHEBI:18420"/>
    </ligand>
</feature>
<dbReference type="HAMAP" id="MF_02217">
    <property type="entry name" value="TrmR_methyltr"/>
    <property type="match status" value="1"/>
</dbReference>
<dbReference type="OrthoDB" id="9799672at2"/>
<dbReference type="CDD" id="cd02440">
    <property type="entry name" value="AdoMet_MTases"/>
    <property type="match status" value="1"/>
</dbReference>
<dbReference type="PANTHER" id="PTHR10509">
    <property type="entry name" value="O-METHYLTRANSFERASE-RELATED"/>
    <property type="match status" value="1"/>
</dbReference>
<dbReference type="InterPro" id="IPR029063">
    <property type="entry name" value="SAM-dependent_MTases_sf"/>
</dbReference>
<feature type="binding site" evidence="4">
    <location>
        <position position="62"/>
    </location>
    <ligand>
        <name>S-adenosyl-L-methionine</name>
        <dbReference type="ChEBI" id="CHEBI:59789"/>
    </ligand>
</feature>
<name>A0A5C8P4J3_9BACI</name>
<keyword evidence="4" id="KW-0460">Magnesium</keyword>
<feature type="binding site" evidence="4">
    <location>
        <position position="155"/>
    </location>
    <ligand>
        <name>Mg(2+)</name>
        <dbReference type="ChEBI" id="CHEBI:18420"/>
    </ligand>
</feature>
<dbReference type="Gene3D" id="3.40.50.150">
    <property type="entry name" value="Vaccinia Virus protein VP39"/>
    <property type="match status" value="1"/>
</dbReference>
<sequence>MEEQYLQSLLKEDVQWVTDIEEQAKQMKVPIMEPLGMHFLMQLIRLHKPKKILEIGSGIAYSTLRMVQAYPTTTVTSIERDLDRFNIARENVANNLEYRNHVELIHGDATDILLTLQEQKKMFDMVFIDAAKGQYQRFFEMVNPLVPKAGVIVSDNVLFRGYVADETFDHPRYRNMVKKLRKYNEYIHKHPQFTSTITPIGDGVAISYKVE</sequence>
<feature type="binding site" evidence="4">
    <location>
        <begin position="108"/>
        <end position="109"/>
    </location>
    <ligand>
        <name>S-adenosyl-L-methionine</name>
        <dbReference type="ChEBI" id="CHEBI:59789"/>
    </ligand>
</feature>
<feature type="binding site" evidence="4">
    <location>
        <position position="129"/>
    </location>
    <ligand>
        <name>S-adenosyl-L-methionine</name>
        <dbReference type="ChEBI" id="CHEBI:59789"/>
    </ligand>
</feature>
<organism evidence="5 6">
    <name type="scientific">Cerasibacillus terrae</name>
    <dbReference type="NCBI Taxonomy" id="2498845"/>
    <lineage>
        <taxon>Bacteria</taxon>
        <taxon>Bacillati</taxon>
        <taxon>Bacillota</taxon>
        <taxon>Bacilli</taxon>
        <taxon>Bacillales</taxon>
        <taxon>Bacillaceae</taxon>
        <taxon>Cerasibacillus</taxon>
    </lineage>
</organism>
<feature type="binding site" evidence="4">
    <location>
        <position position="32"/>
    </location>
    <ligand>
        <name>S-adenosyl-L-methionine</name>
        <dbReference type="ChEBI" id="CHEBI:59789"/>
    </ligand>
</feature>
<comment type="subunit">
    <text evidence="4">Homodimer.</text>
</comment>
<dbReference type="EMBL" id="VDUW01000001">
    <property type="protein sequence ID" value="TXL68053.1"/>
    <property type="molecule type" value="Genomic_DNA"/>
</dbReference>